<feature type="transmembrane region" description="Helical" evidence="10">
    <location>
        <begin position="33"/>
        <end position="51"/>
    </location>
</feature>
<keyword evidence="2" id="KW-1003">Cell membrane</keyword>
<keyword evidence="4 10" id="KW-0812">Transmembrane</keyword>
<dbReference type="STRING" id="1121919.SAMN02745975_03729"/>
<gene>
    <name evidence="11" type="ORF">SAMN02745975_03729</name>
</gene>
<dbReference type="GO" id="GO:0006508">
    <property type="term" value="P:proteolysis"/>
    <property type="evidence" value="ECO:0007669"/>
    <property type="project" value="UniProtKB-KW"/>
</dbReference>
<protein>
    <submittedName>
        <fullName evidence="11">Lipoprotein signal peptidase</fullName>
    </submittedName>
</protein>
<keyword evidence="3" id="KW-0645">Protease</keyword>
<name>A0A1M6Q044_9FIRM</name>
<dbReference type="PANTHER" id="PTHR33695:SF1">
    <property type="entry name" value="LIPOPROTEIN SIGNAL PEPTIDASE"/>
    <property type="match status" value="1"/>
</dbReference>
<keyword evidence="8 10" id="KW-0472">Membrane</keyword>
<keyword evidence="7 10" id="KW-1133">Transmembrane helix</keyword>
<reference evidence="12" key="1">
    <citation type="submission" date="2016-11" db="EMBL/GenBank/DDBJ databases">
        <authorList>
            <person name="Varghese N."/>
            <person name="Submissions S."/>
        </authorList>
    </citation>
    <scope>NUCLEOTIDE SEQUENCE [LARGE SCALE GENOMIC DNA]</scope>
    <source>
        <strain evidence="12">DSM 17957</strain>
    </source>
</reference>
<keyword evidence="11" id="KW-0449">Lipoprotein</keyword>
<evidence type="ECO:0000313" key="12">
    <source>
        <dbReference type="Proteomes" id="UP000184536"/>
    </source>
</evidence>
<dbReference type="PROSITE" id="PS00855">
    <property type="entry name" value="SPASE_II"/>
    <property type="match status" value="1"/>
</dbReference>
<proteinExistence type="inferred from homology"/>
<evidence type="ECO:0000256" key="9">
    <source>
        <dbReference type="RuleBase" id="RU004181"/>
    </source>
</evidence>
<dbReference type="GO" id="GO:0016020">
    <property type="term" value="C:membrane"/>
    <property type="evidence" value="ECO:0007669"/>
    <property type="project" value="InterPro"/>
</dbReference>
<evidence type="ECO:0000256" key="8">
    <source>
        <dbReference type="ARBA" id="ARBA00023136"/>
    </source>
</evidence>
<evidence type="ECO:0000256" key="7">
    <source>
        <dbReference type="ARBA" id="ARBA00022989"/>
    </source>
</evidence>
<evidence type="ECO:0000313" key="11">
    <source>
        <dbReference type="EMBL" id="SHK13553.1"/>
    </source>
</evidence>
<feature type="transmembrane region" description="Helical" evidence="10">
    <location>
        <begin position="6"/>
        <end position="26"/>
    </location>
</feature>
<dbReference type="EMBL" id="FQZV01000078">
    <property type="protein sequence ID" value="SHK13553.1"/>
    <property type="molecule type" value="Genomic_DNA"/>
</dbReference>
<comment type="similarity">
    <text evidence="1 9">Belongs to the peptidase A8 family.</text>
</comment>
<dbReference type="PANTHER" id="PTHR33695">
    <property type="entry name" value="LIPOPROTEIN SIGNAL PEPTIDASE"/>
    <property type="match status" value="1"/>
</dbReference>
<keyword evidence="12" id="KW-1185">Reference proteome</keyword>
<evidence type="ECO:0000256" key="10">
    <source>
        <dbReference type="SAM" id="Phobius"/>
    </source>
</evidence>
<accession>A0A1M6Q044</accession>
<evidence type="ECO:0000256" key="4">
    <source>
        <dbReference type="ARBA" id="ARBA00022692"/>
    </source>
</evidence>
<evidence type="ECO:0000256" key="5">
    <source>
        <dbReference type="ARBA" id="ARBA00022750"/>
    </source>
</evidence>
<dbReference type="AlphaFoldDB" id="A0A1M6Q044"/>
<dbReference type="Proteomes" id="UP000184536">
    <property type="component" value="Unassembled WGS sequence"/>
</dbReference>
<dbReference type="Pfam" id="PF01252">
    <property type="entry name" value="Peptidase_A8"/>
    <property type="match status" value="1"/>
</dbReference>
<dbReference type="PRINTS" id="PR00781">
    <property type="entry name" value="LIPOSIGPTASE"/>
</dbReference>
<organism evidence="11 12">
    <name type="scientific">Geosporobacter subterraneus DSM 17957</name>
    <dbReference type="NCBI Taxonomy" id="1121919"/>
    <lineage>
        <taxon>Bacteria</taxon>
        <taxon>Bacillati</taxon>
        <taxon>Bacillota</taxon>
        <taxon>Clostridia</taxon>
        <taxon>Peptostreptococcales</taxon>
        <taxon>Thermotaleaceae</taxon>
        <taxon>Geosporobacter</taxon>
    </lineage>
</organism>
<feature type="transmembrane region" description="Helical" evidence="10">
    <location>
        <begin position="71"/>
        <end position="92"/>
    </location>
</feature>
<evidence type="ECO:0000256" key="2">
    <source>
        <dbReference type="ARBA" id="ARBA00022475"/>
    </source>
</evidence>
<dbReference type="GO" id="GO:0004190">
    <property type="term" value="F:aspartic-type endopeptidase activity"/>
    <property type="evidence" value="ECO:0007669"/>
    <property type="project" value="UniProtKB-KW"/>
</dbReference>
<keyword evidence="6" id="KW-0378">Hydrolase</keyword>
<keyword evidence="5" id="KW-0064">Aspartyl protease</keyword>
<evidence type="ECO:0000256" key="3">
    <source>
        <dbReference type="ARBA" id="ARBA00022670"/>
    </source>
</evidence>
<dbReference type="InterPro" id="IPR001872">
    <property type="entry name" value="Peptidase_A8"/>
</dbReference>
<evidence type="ECO:0000256" key="1">
    <source>
        <dbReference type="ARBA" id="ARBA00006139"/>
    </source>
</evidence>
<sequence>MFSGKQPLLIILTLIIIVALLFYLIRNLKTDQVFLKFSLSLIIGGALGNLIDRIRLNYVVDMLDFTLINYPVFNMADVFVVSGAVIFAYTILTSSTDNSVD</sequence>
<evidence type="ECO:0000256" key="6">
    <source>
        <dbReference type="ARBA" id="ARBA00022801"/>
    </source>
</evidence>